<dbReference type="InterPro" id="IPR008928">
    <property type="entry name" value="6-hairpin_glycosidase_sf"/>
</dbReference>
<dbReference type="SUPFAM" id="SSF49299">
    <property type="entry name" value="PKD domain"/>
    <property type="match status" value="1"/>
</dbReference>
<dbReference type="InterPro" id="IPR012341">
    <property type="entry name" value="6hp_glycosidase-like_sf"/>
</dbReference>
<dbReference type="InterPro" id="IPR058094">
    <property type="entry name" value="Ig-like_OmpL47-like"/>
</dbReference>
<dbReference type="InterPro" id="IPR054491">
    <property type="entry name" value="MGH1-like_GH"/>
</dbReference>
<feature type="chain" id="PRO_5021933953" description="PKD domain-containing protein" evidence="1">
    <location>
        <begin position="32"/>
        <end position="1323"/>
    </location>
</feature>
<dbReference type="InterPro" id="IPR000601">
    <property type="entry name" value="PKD_dom"/>
</dbReference>
<dbReference type="GO" id="GO:0005975">
    <property type="term" value="P:carbohydrate metabolic process"/>
    <property type="evidence" value="ECO:0007669"/>
    <property type="project" value="InterPro"/>
</dbReference>
<feature type="signal peptide" evidence="1">
    <location>
        <begin position="1"/>
        <end position="31"/>
    </location>
</feature>
<evidence type="ECO:0000313" key="4">
    <source>
        <dbReference type="Proteomes" id="UP000315389"/>
    </source>
</evidence>
<dbReference type="Proteomes" id="UP000315389">
    <property type="component" value="Unassembled WGS sequence"/>
</dbReference>
<accession>A0A542ZWH2</accession>
<dbReference type="Gene3D" id="2.60.40.10">
    <property type="entry name" value="Immunoglobulins"/>
    <property type="match status" value="2"/>
</dbReference>
<sequence>MRRLTTTRIATLSLGVSLAAGAIAVAPPATASSSATVDPCAVTEPVGEYTDGIDGATIRVLATDPVTCLRSYRLTSDMGVTKQFNETPGDPLLRTGSAVLDGMFAFALHEEKLLQRDRINTDNYNAGASIDCNPQGIPDAERVGCYITGKNWSYIWTRDLAYAADLGLAAVDPIRMRNTLDFKLSERRVDGVAGGGGIAGDLQILQDTGTGGSYPNSTDRVSWATGADELLNWLPSAQRASFASRSLEAVKNTVDHDRAVIFDSETGLYPGETSFLDWRQQTYPEWTGSDVTDITESKSLSTNVTHWIAIDLVARLSAEAGHTADAAKYRTWANDLAAAIRDNLWLPERQQFSSVLSNALNPTPTERYDALGTALVILSGIATDEQAKAAIANYPQTFTGPSVIWPQQQFNGTYHNEGVWPFVTAYMLRAAAKVGNDTAASRQFESMLRTPALFGSNYENLNILTTSVDTRLNSQYQTWSVAGSIGMIRDVMFGVEAESGGLRIAPFITAQIRQRYLAGVDKISLSNIDYRGKKVNVVIDLPNDAASIGAYPVDAIKLDGASVPTGEVIGEGALTAESNIEVSLGKASASVGAAPIANTHSKEAIYGPKTPAVTLSTTGSGTDKRVRLGINYAGEDPARLTVDVLRDGVVVAKDVPAASTWTDPDSAALNSVSYCYAIRATYASSGNASQDSNPQCYWGDAFERVLKVPASQFVDVVAGGIPASGATTHYSNWGTNPADQITAKFSPTVTGTYLLQADYAKGNDLRNGVDSGIKKVTVTQEGSSDDVADGFFVMPRTYVDPSEGGTLGNWQARQGSTFVKARLEAGKTYEVRVHHDPLAINMSYFQANKWHNEQTAGASNYVDIFEIKALLKKADVGAFAAAIDDDATDVEAETGQNVTVSATITGGAAGSISGVTTRTVDFGDGTVKQARLLPDTDGTGYIATASHQYATAGSYTATLTAGTPVDADQTDTVGVTVRGATTGALTPATPNGLAGWYTAKPALSVNGPAGATLQYSTDGGATWSAYAAGATIGDGPSDVAVRSIGAQGRTGDAHSVAAVSVDTTAPSVSASVATGARSATVTLTGTDAASGIDRVEYQLPGSAAWATYTLPVDVALTAANQVVAYRAVDIAGNVSAAETANTGTLPNPADKDQPAGSVKVSGKVKVGKKLTAKASGWLPGATFTYQWRAGGKNIAGATKATYKPTKANLGKKITVVVTSSAAGYKKVTKTASAGKWKITAGKVAIAGKVKVGKTLKAKTSKWRPKGVKLTYQWYAKGKAIKGATKKKLKVTSAQRDKRITVKVKASKKGFAPATRTSKAVSAS</sequence>
<keyword evidence="1" id="KW-0732">Signal</keyword>
<protein>
    <recommendedName>
        <fullName evidence="2">PKD domain-containing protein</fullName>
    </recommendedName>
</protein>
<name>A0A542ZWH2_RARFA</name>
<dbReference type="InterPro" id="IPR013783">
    <property type="entry name" value="Ig-like_fold"/>
</dbReference>
<evidence type="ECO:0000259" key="2">
    <source>
        <dbReference type="PROSITE" id="PS50093"/>
    </source>
</evidence>
<organism evidence="3 4">
    <name type="scientific">Rarobacter faecitabidus</name>
    <dbReference type="NCBI Taxonomy" id="13243"/>
    <lineage>
        <taxon>Bacteria</taxon>
        <taxon>Bacillati</taxon>
        <taxon>Actinomycetota</taxon>
        <taxon>Actinomycetes</taxon>
        <taxon>Micrococcales</taxon>
        <taxon>Rarobacteraceae</taxon>
        <taxon>Rarobacter</taxon>
    </lineage>
</organism>
<dbReference type="NCBIfam" id="NF047446">
    <property type="entry name" value="barrel_OmpL47"/>
    <property type="match status" value="1"/>
</dbReference>
<dbReference type="InterPro" id="IPR035986">
    <property type="entry name" value="PKD_dom_sf"/>
</dbReference>
<dbReference type="CDD" id="cd00146">
    <property type="entry name" value="PKD"/>
    <property type="match status" value="1"/>
</dbReference>
<dbReference type="SUPFAM" id="SSF48208">
    <property type="entry name" value="Six-hairpin glycosidases"/>
    <property type="match status" value="1"/>
</dbReference>
<evidence type="ECO:0000313" key="3">
    <source>
        <dbReference type="EMBL" id="TQL64659.1"/>
    </source>
</evidence>
<gene>
    <name evidence="3" type="ORF">FB461_1168</name>
</gene>
<evidence type="ECO:0000256" key="1">
    <source>
        <dbReference type="SAM" id="SignalP"/>
    </source>
</evidence>
<dbReference type="Gene3D" id="2.60.40.2700">
    <property type="match status" value="2"/>
</dbReference>
<dbReference type="PROSITE" id="PS50093">
    <property type="entry name" value="PKD"/>
    <property type="match status" value="1"/>
</dbReference>
<keyword evidence="4" id="KW-1185">Reference proteome</keyword>
<proteinExistence type="predicted"/>
<dbReference type="Gene3D" id="1.50.10.10">
    <property type="match status" value="1"/>
</dbReference>
<dbReference type="Pfam" id="PF22422">
    <property type="entry name" value="MGH1-like_GH"/>
    <property type="match status" value="1"/>
</dbReference>
<dbReference type="EMBL" id="VFOS01000001">
    <property type="protein sequence ID" value="TQL64659.1"/>
    <property type="molecule type" value="Genomic_DNA"/>
</dbReference>
<dbReference type="OrthoDB" id="3187562at2"/>
<dbReference type="RefSeq" id="WP_142119758.1">
    <property type="nucleotide sequence ID" value="NZ_BAAASV010000001.1"/>
</dbReference>
<reference evidence="3 4" key="1">
    <citation type="submission" date="2019-06" db="EMBL/GenBank/DDBJ databases">
        <title>Sequencing the genomes of 1000 actinobacteria strains.</title>
        <authorList>
            <person name="Klenk H.-P."/>
        </authorList>
    </citation>
    <scope>NUCLEOTIDE SEQUENCE [LARGE SCALE GENOMIC DNA]</scope>
    <source>
        <strain evidence="3 4">DSM 4813</strain>
    </source>
</reference>
<feature type="domain" description="PKD" evidence="2">
    <location>
        <begin position="921"/>
        <end position="977"/>
    </location>
</feature>
<comment type="caution">
    <text evidence="3">The sequence shown here is derived from an EMBL/GenBank/DDBJ whole genome shotgun (WGS) entry which is preliminary data.</text>
</comment>